<dbReference type="RefSeq" id="WP_341985110.1">
    <property type="nucleotide sequence ID" value="NZ_JBBYAF010000031.1"/>
</dbReference>
<sequence length="119" mass="13538">MLILTLITFSVLSYMMYYRYAPVRVRKLSDKELDESHIVVDVRDYQDSYKSNCVQSLAIPCGYLKRYSHEIPKGRIVVIGSSTVECNVGIRQLKGLGFNVVGYISVVRDEPCKESFSMG</sequence>
<dbReference type="SUPFAM" id="SSF52821">
    <property type="entry name" value="Rhodanese/Cell cycle control phosphatase"/>
    <property type="match status" value="1"/>
</dbReference>
<comment type="caution">
    <text evidence="1">The sequence shown here is derived from an EMBL/GenBank/DDBJ whole genome shotgun (WGS) entry which is preliminary data.</text>
</comment>
<evidence type="ECO:0000313" key="1">
    <source>
        <dbReference type="EMBL" id="MEL3973613.1"/>
    </source>
</evidence>
<evidence type="ECO:0000313" key="2">
    <source>
        <dbReference type="Proteomes" id="UP001389717"/>
    </source>
</evidence>
<dbReference type="EMBL" id="JBBYAF010000031">
    <property type="protein sequence ID" value="MEL3973613.1"/>
    <property type="molecule type" value="Genomic_DNA"/>
</dbReference>
<dbReference type="InterPro" id="IPR036873">
    <property type="entry name" value="Rhodanese-like_dom_sf"/>
</dbReference>
<dbReference type="Proteomes" id="UP001389717">
    <property type="component" value="Unassembled WGS sequence"/>
</dbReference>
<accession>A0ABU9KDA8</accession>
<proteinExistence type="predicted"/>
<reference evidence="1 2" key="1">
    <citation type="submission" date="2024-04" db="EMBL/GenBank/DDBJ databases">
        <title>Bacillus oryzaecorticis sp. nov., a moderately halophilic bacterium isolated from rice husks.</title>
        <authorList>
            <person name="Zhu H.-S."/>
        </authorList>
    </citation>
    <scope>NUCLEOTIDE SEQUENCE [LARGE SCALE GENOMIC DNA]</scope>
    <source>
        <strain evidence="1 2">ZC255</strain>
    </source>
</reference>
<protein>
    <recommendedName>
        <fullName evidence="3">Rhodanese domain-containing protein</fullName>
    </recommendedName>
</protein>
<organism evidence="1 2">
    <name type="scientific">Rossellomorea oryzaecorticis</name>
    <dbReference type="NCBI Taxonomy" id="1396505"/>
    <lineage>
        <taxon>Bacteria</taxon>
        <taxon>Bacillati</taxon>
        <taxon>Bacillota</taxon>
        <taxon>Bacilli</taxon>
        <taxon>Bacillales</taxon>
        <taxon>Bacillaceae</taxon>
        <taxon>Rossellomorea</taxon>
    </lineage>
</organism>
<gene>
    <name evidence="1" type="ORF">AAEO50_15085</name>
</gene>
<keyword evidence="2" id="KW-1185">Reference proteome</keyword>
<name>A0ABU9KDA8_9BACI</name>
<evidence type="ECO:0008006" key="3">
    <source>
        <dbReference type="Google" id="ProtNLM"/>
    </source>
</evidence>
<dbReference type="Gene3D" id="3.40.250.10">
    <property type="entry name" value="Rhodanese-like domain"/>
    <property type="match status" value="1"/>
</dbReference>